<accession>E0SNV2</accession>
<dbReference type="InterPro" id="IPR001750">
    <property type="entry name" value="ND/Mrp_TM"/>
</dbReference>
<dbReference type="AlphaFoldDB" id="E0SNV2"/>
<keyword evidence="4 7" id="KW-1133">Transmembrane helix</keyword>
<keyword evidence="6 7" id="KW-0472">Membrane</keyword>
<dbReference type="InterPro" id="IPR052175">
    <property type="entry name" value="ComplexI-like_HydComp"/>
</dbReference>
<feature type="transmembrane region" description="Helical" evidence="7">
    <location>
        <begin position="264"/>
        <end position="284"/>
    </location>
</feature>
<feature type="transmembrane region" description="Helical" evidence="7">
    <location>
        <begin position="424"/>
        <end position="443"/>
    </location>
</feature>
<feature type="transmembrane region" description="Helical" evidence="7">
    <location>
        <begin position="133"/>
        <end position="151"/>
    </location>
</feature>
<dbReference type="GO" id="GO:0005886">
    <property type="term" value="C:plasma membrane"/>
    <property type="evidence" value="ECO:0007669"/>
    <property type="project" value="UniProtKB-SubCell"/>
</dbReference>
<dbReference type="Pfam" id="PF00361">
    <property type="entry name" value="Proton_antipo_M"/>
    <property type="match status" value="1"/>
</dbReference>
<dbReference type="EMBL" id="CP002098">
    <property type="protein sequence ID" value="ADM27898.1"/>
    <property type="molecule type" value="Genomic_DNA"/>
</dbReference>
<feature type="domain" description="NADH:quinone oxidoreductase/Mrp antiporter transmembrane" evidence="8">
    <location>
        <begin position="129"/>
        <end position="420"/>
    </location>
</feature>
<evidence type="ECO:0000256" key="7">
    <source>
        <dbReference type="SAM" id="Phobius"/>
    </source>
</evidence>
<feature type="transmembrane region" description="Helical" evidence="7">
    <location>
        <begin position="328"/>
        <end position="346"/>
    </location>
</feature>
<evidence type="ECO:0000256" key="2">
    <source>
        <dbReference type="ARBA" id="ARBA00022475"/>
    </source>
</evidence>
<reference evidence="9 10" key="1">
    <citation type="journal article" date="2010" name="Stand. Genomic Sci.">
        <title>Complete genome sequence of Ignisphaera aggregans type strain (AQ1.S1).</title>
        <authorList>
            <person name="Goker M."/>
            <person name="Held B."/>
            <person name="Lapidus A."/>
            <person name="Nolan M."/>
            <person name="Spring S."/>
            <person name="Yasawong M."/>
            <person name="Lucas S."/>
            <person name="Glavina Del Rio T."/>
            <person name="Tice H."/>
            <person name="Cheng J.F."/>
            <person name="Goodwin L."/>
            <person name="Tapia R."/>
            <person name="Pitluck S."/>
            <person name="Liolios K."/>
            <person name="Ivanova N."/>
            <person name="Mavromatis K."/>
            <person name="Mikhailova N."/>
            <person name="Pati A."/>
            <person name="Chen A."/>
            <person name="Palaniappan K."/>
            <person name="Brambilla E."/>
            <person name="Land M."/>
            <person name="Hauser L."/>
            <person name="Chang Y.J."/>
            <person name="Jeffries C.D."/>
            <person name="Brettin T."/>
            <person name="Detter J.C."/>
            <person name="Han C."/>
            <person name="Rohde M."/>
            <person name="Sikorski J."/>
            <person name="Woyke T."/>
            <person name="Bristow J."/>
            <person name="Eisen J.A."/>
            <person name="Markowitz V."/>
            <person name="Hugenholtz P."/>
            <person name="Kyrpides N.C."/>
            <person name="Klenk H.P."/>
        </authorList>
    </citation>
    <scope>NUCLEOTIDE SEQUENCE [LARGE SCALE GENOMIC DNA]</scope>
    <source>
        <strain evidence="10">DSM 17230 / JCM 13409 / AQ1.S1</strain>
    </source>
</reference>
<organism evidence="9 10">
    <name type="scientific">Ignisphaera aggregans (strain DSM 17230 / JCM 13409 / AQ1.S1)</name>
    <dbReference type="NCBI Taxonomy" id="583356"/>
    <lineage>
        <taxon>Archaea</taxon>
        <taxon>Thermoproteota</taxon>
        <taxon>Thermoprotei</taxon>
        <taxon>Desulfurococcales</taxon>
        <taxon>Desulfurococcaceae</taxon>
        <taxon>Ignisphaera</taxon>
    </lineage>
</organism>
<keyword evidence="2" id="KW-1003">Cell membrane</keyword>
<feature type="transmembrane region" description="Helical" evidence="7">
    <location>
        <begin position="204"/>
        <end position="225"/>
    </location>
</feature>
<keyword evidence="9" id="KW-0830">Ubiquinone</keyword>
<dbReference type="Proteomes" id="UP000001304">
    <property type="component" value="Chromosome"/>
</dbReference>
<feature type="transmembrane region" description="Helical" evidence="7">
    <location>
        <begin position="464"/>
        <end position="485"/>
    </location>
</feature>
<feature type="transmembrane region" description="Helical" evidence="7">
    <location>
        <begin position="72"/>
        <end position="96"/>
    </location>
</feature>
<proteinExistence type="predicted"/>
<keyword evidence="5" id="KW-0560">Oxidoreductase</keyword>
<feature type="transmembrane region" description="Helical" evidence="7">
    <location>
        <begin position="237"/>
        <end position="258"/>
    </location>
</feature>
<feature type="transmembrane region" description="Helical" evidence="7">
    <location>
        <begin position="33"/>
        <end position="52"/>
    </location>
</feature>
<dbReference type="KEGG" id="iag:Igag_1085"/>
<dbReference type="HOGENOM" id="CLU_443220_0_0_2"/>
<evidence type="ECO:0000256" key="5">
    <source>
        <dbReference type="ARBA" id="ARBA00023002"/>
    </source>
</evidence>
<evidence type="ECO:0000256" key="6">
    <source>
        <dbReference type="ARBA" id="ARBA00023136"/>
    </source>
</evidence>
<protein>
    <submittedName>
        <fullName evidence="9">NADH/Ubiquinone/plastoquinone (Complex I)</fullName>
    </submittedName>
</protein>
<dbReference type="BioCyc" id="IAGG583356:GHAH-1066-MONOMER"/>
<keyword evidence="10" id="KW-1185">Reference proteome</keyword>
<feature type="transmembrane region" description="Helical" evidence="7">
    <location>
        <begin position="383"/>
        <end position="404"/>
    </location>
</feature>
<dbReference type="GO" id="GO:0016491">
    <property type="term" value="F:oxidoreductase activity"/>
    <property type="evidence" value="ECO:0007669"/>
    <property type="project" value="UniProtKB-KW"/>
</dbReference>
<evidence type="ECO:0000256" key="1">
    <source>
        <dbReference type="ARBA" id="ARBA00004651"/>
    </source>
</evidence>
<feature type="transmembrane region" description="Helical" evidence="7">
    <location>
        <begin position="6"/>
        <end position="26"/>
    </location>
</feature>
<feature type="transmembrane region" description="Helical" evidence="7">
    <location>
        <begin position="572"/>
        <end position="590"/>
    </location>
</feature>
<sequence length="616" mass="69148">MLYLNLSIVLAPLLYVMSIIGIIRFFRKILRVALCILSFALATSIFIDYISGHLPWIDNLDIVLLGHSLSVSYGYINSFLLLTASIIILSIAIYSKHYIREHGEINEALYWPLLTILYANIIILSIVDNYLMFLMFSELSALMFAFLIITDHSNIESRYISRLYLTIDILSGIVVLIGVTIIFIETQGYKYQNIILLPDNMLNIVLMLMTIGFMVKAGIVPFHWWLPRVHAEAITPLSSIASGLLTSLGLYGIILIYTFSIFRIPFYIVIAMYIAGMASLIYGSISSIAQRDIKRIIAYSTIAHNGYAITMLSLIYSIQEHSLENIEMVHISTGILLTSILLYIFNHSLAKSSIFMATGSIELATGTRDIDEMIGSGRRLQGLFILFLLISIFLIGLPPSISFIAKSLVHISILRISLTYIHDVALAGFSSLLITAIIVKLIYNIFIASSTENNVRIDRYSMTYTLIPCLISLIPLLLPSLVPIITSNIYEKAYRFVGGGRTLSSYVAFYPIIAIFMPNPPLHVYSIYEEILIIVLPLIIVPISTLVSVALRRYIENFSHILSRAIEKLLQILHMGILNSIISKMYSLFSKYESEFVISLALSLIISIIILLMGVL</sequence>
<feature type="transmembrane region" description="Helical" evidence="7">
    <location>
        <begin position="296"/>
        <end position="316"/>
    </location>
</feature>
<dbReference type="PANTHER" id="PTHR42682">
    <property type="entry name" value="HYDROGENASE-4 COMPONENT F"/>
    <property type="match status" value="1"/>
</dbReference>
<keyword evidence="3 7" id="KW-0812">Transmembrane</keyword>
<gene>
    <name evidence="9" type="ordered locus">Igag_1085</name>
</gene>
<feature type="transmembrane region" description="Helical" evidence="7">
    <location>
        <begin position="108"/>
        <end position="127"/>
    </location>
</feature>
<evidence type="ECO:0000313" key="10">
    <source>
        <dbReference type="Proteomes" id="UP000001304"/>
    </source>
</evidence>
<name>E0SNV2_IGNAA</name>
<comment type="subcellular location">
    <subcellularLocation>
        <location evidence="1">Cell membrane</location>
        <topology evidence="1">Multi-pass membrane protein</topology>
    </subcellularLocation>
</comment>
<dbReference type="STRING" id="583356.Igag_1085"/>
<feature type="transmembrane region" description="Helical" evidence="7">
    <location>
        <begin position="163"/>
        <end position="184"/>
    </location>
</feature>
<evidence type="ECO:0000259" key="8">
    <source>
        <dbReference type="Pfam" id="PF00361"/>
    </source>
</evidence>
<evidence type="ECO:0000313" key="9">
    <source>
        <dbReference type="EMBL" id="ADM27898.1"/>
    </source>
</evidence>
<feature type="transmembrane region" description="Helical" evidence="7">
    <location>
        <begin position="531"/>
        <end position="551"/>
    </location>
</feature>
<dbReference type="PANTHER" id="PTHR42682:SF4">
    <property type="entry name" value="NADH-UBIQUINONE_PLASTOQUINONE"/>
    <property type="match status" value="1"/>
</dbReference>
<evidence type="ECO:0000256" key="4">
    <source>
        <dbReference type="ARBA" id="ARBA00022989"/>
    </source>
</evidence>
<evidence type="ECO:0000256" key="3">
    <source>
        <dbReference type="ARBA" id="ARBA00022692"/>
    </source>
</evidence>
<feature type="transmembrane region" description="Helical" evidence="7">
    <location>
        <begin position="596"/>
        <end position="615"/>
    </location>
</feature>